<organism evidence="1">
    <name type="scientific">viral metagenome</name>
    <dbReference type="NCBI Taxonomy" id="1070528"/>
    <lineage>
        <taxon>unclassified sequences</taxon>
        <taxon>metagenomes</taxon>
        <taxon>organismal metagenomes</taxon>
    </lineage>
</organism>
<dbReference type="EMBL" id="MT143837">
    <property type="protein sequence ID" value="QJB03293.1"/>
    <property type="molecule type" value="Genomic_DNA"/>
</dbReference>
<sequence>MDIRLEGFIMDELKDIIGYIRSVEAHRESRMVKVSLDVPDDGVGEALSRLLELWPEDEGPPFTFLLHKE</sequence>
<gene>
    <name evidence="1" type="ORF">MM171B00812_0016</name>
</gene>
<evidence type="ECO:0000313" key="1">
    <source>
        <dbReference type="EMBL" id="QJB03293.1"/>
    </source>
</evidence>
<accession>A0A6M3MCH5</accession>
<dbReference type="AlphaFoldDB" id="A0A6M3MCH5"/>
<proteinExistence type="predicted"/>
<protein>
    <submittedName>
        <fullName evidence="1">Uncharacterized protein</fullName>
    </submittedName>
</protein>
<name>A0A6M3MCH5_9ZZZZ</name>
<reference evidence="1" key="1">
    <citation type="submission" date="2020-03" db="EMBL/GenBank/DDBJ databases">
        <title>The deep terrestrial virosphere.</title>
        <authorList>
            <person name="Holmfeldt K."/>
            <person name="Nilsson E."/>
            <person name="Simone D."/>
            <person name="Lopez-Fernandez M."/>
            <person name="Wu X."/>
            <person name="de Brujin I."/>
            <person name="Lundin D."/>
            <person name="Andersson A."/>
            <person name="Bertilsson S."/>
            <person name="Dopson M."/>
        </authorList>
    </citation>
    <scope>NUCLEOTIDE SEQUENCE</scope>
    <source>
        <strain evidence="1">MM171B00812</strain>
    </source>
</reference>